<dbReference type="EMBL" id="JAVRFH010000021">
    <property type="protein sequence ID" value="MDT0612685.1"/>
    <property type="molecule type" value="Genomic_DNA"/>
</dbReference>
<reference evidence="3" key="1">
    <citation type="submission" date="2024-05" db="EMBL/GenBank/DDBJ databases">
        <title>30 novel species of actinomycetes from the DSMZ collection.</title>
        <authorList>
            <person name="Nouioui I."/>
        </authorList>
    </citation>
    <scope>NUCLEOTIDE SEQUENCE</scope>
    <source>
        <strain evidence="3">DSM 40712</strain>
    </source>
</reference>
<accession>A0ABU3AR71</accession>
<feature type="compositionally biased region" description="Basic and acidic residues" evidence="1">
    <location>
        <begin position="244"/>
        <end position="261"/>
    </location>
</feature>
<dbReference type="InterPro" id="IPR036086">
    <property type="entry name" value="ParB/Sulfiredoxin_sf"/>
</dbReference>
<keyword evidence="4" id="KW-1185">Reference proteome</keyword>
<dbReference type="InterPro" id="IPR003115">
    <property type="entry name" value="ParB_N"/>
</dbReference>
<name>A0ABU3AR71_9ACTN</name>
<gene>
    <name evidence="3" type="ORF">RM812_21060</name>
</gene>
<evidence type="ECO:0000313" key="3">
    <source>
        <dbReference type="EMBL" id="MDT0612685.1"/>
    </source>
</evidence>
<protein>
    <submittedName>
        <fullName evidence="3">Transcriptional regulator</fullName>
    </submittedName>
</protein>
<dbReference type="SUPFAM" id="SSF110849">
    <property type="entry name" value="ParB/Sulfiredoxin"/>
    <property type="match status" value="1"/>
</dbReference>
<feature type="compositionally biased region" description="Low complexity" evidence="1">
    <location>
        <begin position="234"/>
        <end position="243"/>
    </location>
</feature>
<evidence type="ECO:0000313" key="4">
    <source>
        <dbReference type="Proteomes" id="UP001180724"/>
    </source>
</evidence>
<dbReference type="RefSeq" id="WP_311574739.1">
    <property type="nucleotide sequence ID" value="NZ_JAVRFH010000021.1"/>
</dbReference>
<evidence type="ECO:0000259" key="2">
    <source>
        <dbReference type="SMART" id="SM00470"/>
    </source>
</evidence>
<comment type="caution">
    <text evidence="3">The sequence shown here is derived from an EMBL/GenBank/DDBJ whole genome shotgun (WGS) entry which is preliminary data.</text>
</comment>
<feature type="domain" description="ParB-like N-terminal" evidence="2">
    <location>
        <begin position="11"/>
        <end position="115"/>
    </location>
</feature>
<sequence>MITHQTVRVHHDSSSERLLALRDALDEAPVERVRLTDLTASFTPRSGGVDGEWALALANLESELPPIVVHRPTLSVIDGLHRLRAARLKGRTHIAVRFFEGSRQDAALLAVAMNVAQGRPLSQSDRAAAAERIVAARPQWSDRAIAMVAGLSAKKVSELRARMEGLPRCERRVGLDGRARPLSTVQGRELAGELLRADPTASLRTVARRAGISPATVADVRDRVLRGDDPVPPRQRGLAAAGRGAREGREPGGRDREERAQSAEELITLFEALRRDPSLRLNEMGRGMLRMLDACALLARDRGRIIANLPPHCTDQLAELMRRYSELCQTFADELSTGPAGPGTLRPAR</sequence>
<proteinExistence type="predicted"/>
<dbReference type="SMART" id="SM00470">
    <property type="entry name" value="ParB"/>
    <property type="match status" value="1"/>
</dbReference>
<organism evidence="3 4">
    <name type="scientific">Streptomyces lancefieldiae</name>
    <dbReference type="NCBI Taxonomy" id="3075520"/>
    <lineage>
        <taxon>Bacteria</taxon>
        <taxon>Bacillati</taxon>
        <taxon>Actinomycetota</taxon>
        <taxon>Actinomycetes</taxon>
        <taxon>Kitasatosporales</taxon>
        <taxon>Streptomycetaceae</taxon>
        <taxon>Streptomyces</taxon>
    </lineage>
</organism>
<dbReference type="Proteomes" id="UP001180724">
    <property type="component" value="Unassembled WGS sequence"/>
</dbReference>
<feature type="region of interest" description="Disordered" evidence="1">
    <location>
        <begin position="225"/>
        <end position="261"/>
    </location>
</feature>
<evidence type="ECO:0000256" key="1">
    <source>
        <dbReference type="SAM" id="MobiDB-lite"/>
    </source>
</evidence>